<evidence type="ECO:0000313" key="3">
    <source>
        <dbReference type="Proteomes" id="UP000824890"/>
    </source>
</evidence>
<accession>A0ABQ8C7Q3</accession>
<keyword evidence="3" id="KW-1185">Reference proteome</keyword>
<sequence length="226" mass="25219">KKKIEEADYIEWIEGNQLAEVDEFEYKLKEVEGMYQACVGAGGPKIEECNGTNKSSLVVCVTLVHKEKEQRKVSTILHYSFQNMFCLGPTHTHIYYIHTFGFGTVAANPPKLRSAMERGCITLFIIFLFVLCFPVSSDSQKLSPSISLHDQEQAHEVTIKNIKREEDKSIDIFRVGVGARGVTGGRGGGRKASPKRNAAIDHRPQLFFSTTSVLFTGLIMLSLTCQ</sequence>
<proteinExistence type="predicted"/>
<reference evidence="2 3" key="1">
    <citation type="submission" date="2021-05" db="EMBL/GenBank/DDBJ databases">
        <title>Genome Assembly of Synthetic Allotetraploid Brassica napus Reveals Homoeologous Exchanges between Subgenomes.</title>
        <authorList>
            <person name="Davis J.T."/>
        </authorList>
    </citation>
    <scope>NUCLEOTIDE SEQUENCE [LARGE SCALE GENOMIC DNA]</scope>
    <source>
        <strain evidence="3">cv. Da-Ae</strain>
        <tissue evidence="2">Seedling</tissue>
    </source>
</reference>
<evidence type="ECO:0000313" key="2">
    <source>
        <dbReference type="EMBL" id="KAH0913107.1"/>
    </source>
</evidence>
<dbReference type="Proteomes" id="UP000824890">
    <property type="component" value="Unassembled WGS sequence"/>
</dbReference>
<dbReference type="Gene3D" id="1.20.1270.10">
    <property type="match status" value="1"/>
</dbReference>
<dbReference type="InterPro" id="IPR029048">
    <property type="entry name" value="HSP70_C_sf"/>
</dbReference>
<comment type="caution">
    <text evidence="2">The sequence shown here is derived from an EMBL/GenBank/DDBJ whole genome shotgun (WGS) entry which is preliminary data.</text>
</comment>
<keyword evidence="1" id="KW-0472">Membrane</keyword>
<feature type="transmembrane region" description="Helical" evidence="1">
    <location>
        <begin position="119"/>
        <end position="137"/>
    </location>
</feature>
<dbReference type="SUPFAM" id="SSF100934">
    <property type="entry name" value="Heat shock protein 70kD (HSP70), C-terminal subdomain"/>
    <property type="match status" value="1"/>
</dbReference>
<organism evidence="2 3">
    <name type="scientific">Brassica napus</name>
    <name type="common">Rape</name>
    <dbReference type="NCBI Taxonomy" id="3708"/>
    <lineage>
        <taxon>Eukaryota</taxon>
        <taxon>Viridiplantae</taxon>
        <taxon>Streptophyta</taxon>
        <taxon>Embryophyta</taxon>
        <taxon>Tracheophyta</taxon>
        <taxon>Spermatophyta</taxon>
        <taxon>Magnoliopsida</taxon>
        <taxon>eudicotyledons</taxon>
        <taxon>Gunneridae</taxon>
        <taxon>Pentapetalae</taxon>
        <taxon>rosids</taxon>
        <taxon>malvids</taxon>
        <taxon>Brassicales</taxon>
        <taxon>Brassicaceae</taxon>
        <taxon>Brassiceae</taxon>
        <taxon>Brassica</taxon>
    </lineage>
</organism>
<protein>
    <submittedName>
        <fullName evidence="2">Uncharacterized protein</fullName>
    </submittedName>
</protein>
<evidence type="ECO:0000256" key="1">
    <source>
        <dbReference type="SAM" id="Phobius"/>
    </source>
</evidence>
<keyword evidence="1" id="KW-1133">Transmembrane helix</keyword>
<name>A0ABQ8C7Q3_BRANA</name>
<keyword evidence="1" id="KW-0812">Transmembrane</keyword>
<dbReference type="EMBL" id="JAGKQM010000009">
    <property type="protein sequence ID" value="KAH0913107.1"/>
    <property type="molecule type" value="Genomic_DNA"/>
</dbReference>
<feature type="transmembrane region" description="Helical" evidence="1">
    <location>
        <begin position="206"/>
        <end position="225"/>
    </location>
</feature>
<gene>
    <name evidence="2" type="ORF">HID58_036428</name>
</gene>
<feature type="non-terminal residue" evidence="2">
    <location>
        <position position="1"/>
    </location>
</feature>